<gene>
    <name evidence="1" type="ORF">Rumeso_01940</name>
</gene>
<name>A0A017HRZ5_9RHOB</name>
<proteinExistence type="predicted"/>
<keyword evidence="2" id="KW-1185">Reference proteome</keyword>
<sequence length="203" mass="22046">MPEPRITVLPPVTLAPFMLATGWRPHWAYMGMWAAYAPALQLKLLHSVGGHVHSIAHVAPRRDRAGDPGDPDAAWARAFAKPIARRAAENWVMLERLHKAGLGPEPLGLAVAPRYRAWFSRGLTHSAGTLVADLHRYPPKVPATEEQVRAAGVIPDARLACVREQINGYVSDLNAVRGAMPEDAGEEVAALTERLDAALRGAR</sequence>
<accession>A0A017HRZ5</accession>
<comment type="caution">
    <text evidence="1">The sequence shown here is derived from an EMBL/GenBank/DDBJ whole genome shotgun (WGS) entry which is preliminary data.</text>
</comment>
<dbReference type="HOGENOM" id="CLU_1341920_0_0_5"/>
<organism evidence="1 2">
    <name type="scientific">Rubellimicrobium mesophilum DSM 19309</name>
    <dbReference type="NCBI Taxonomy" id="442562"/>
    <lineage>
        <taxon>Bacteria</taxon>
        <taxon>Pseudomonadati</taxon>
        <taxon>Pseudomonadota</taxon>
        <taxon>Alphaproteobacteria</taxon>
        <taxon>Rhodobacterales</taxon>
        <taxon>Roseobacteraceae</taxon>
        <taxon>Rubellimicrobium</taxon>
    </lineage>
</organism>
<dbReference type="RefSeq" id="WP_037278618.1">
    <property type="nucleotide sequence ID" value="NZ_KK088556.1"/>
</dbReference>
<protein>
    <submittedName>
        <fullName evidence="1">Uncharacterized protein</fullName>
    </submittedName>
</protein>
<reference evidence="1 2" key="1">
    <citation type="submission" date="2013-02" db="EMBL/GenBank/DDBJ databases">
        <authorList>
            <person name="Fiebig A."/>
            <person name="Goeker M."/>
            <person name="Klenk H.-P.P."/>
        </authorList>
    </citation>
    <scope>NUCLEOTIDE SEQUENCE [LARGE SCALE GENOMIC DNA]</scope>
    <source>
        <strain evidence="1 2">DSM 19309</strain>
    </source>
</reference>
<evidence type="ECO:0000313" key="2">
    <source>
        <dbReference type="Proteomes" id="UP000019666"/>
    </source>
</evidence>
<dbReference type="EMBL" id="AOSK01000043">
    <property type="protein sequence ID" value="EYD76519.1"/>
    <property type="molecule type" value="Genomic_DNA"/>
</dbReference>
<evidence type="ECO:0000313" key="1">
    <source>
        <dbReference type="EMBL" id="EYD76519.1"/>
    </source>
</evidence>
<dbReference type="OrthoDB" id="7839331at2"/>
<dbReference type="STRING" id="442562.Rumeso_01940"/>
<dbReference type="Proteomes" id="UP000019666">
    <property type="component" value="Unassembled WGS sequence"/>
</dbReference>
<dbReference type="AlphaFoldDB" id="A0A017HRZ5"/>